<feature type="compositionally biased region" description="Low complexity" evidence="1">
    <location>
        <begin position="196"/>
        <end position="208"/>
    </location>
</feature>
<dbReference type="InterPro" id="IPR035979">
    <property type="entry name" value="RBD_domain_sf"/>
</dbReference>
<accession>A0ABN9LZJ6</accession>
<protein>
    <recommendedName>
        <fullName evidence="4">RRM domain-containing protein</fullName>
    </recommendedName>
</protein>
<sequence length="712" mass="77659">MDDIYPPQYEPLLLHDTASAILVNSGQSNIFGQSPGFQPSFSKQESGTVSAQPAQASSAFGIAQSTQISKVASTEKMSVFGQSSNISTGQTGSVFGATTQISTSSSAVDSTFTQVASNSEHSFKPPAYTTFKPILTGATKSDETSAPSFSMSGKNESKDQPLFGASTSSSTSGNLNLFSMSSDKKSKGEAGTPRPSFASANSSFTSFTEEPRREEGQKGVKRKEEYDRSPRRNDAAISGEASSDPHSEHLPIKRSSRLNRDLKGGANIYVRSLFDVVKSQMKTQRGREIKKGDNVSPQPKVTDANSPSKNQPTIRPLLGPSQTESVKTISAGLSSQVNFNKSQMTSVGHATPTRMVSFLGPNQQGSPRENSSGGPSELKSGRIRPLLEEGELLPEIEPPSSNLAASRGERSDGGEHLVPVSPSDLATFLIRNVPNNLNKKNIMEDHFKKYGKILRINCRVKQKMAIIQFNNHCLPSGNRITPMVLCLPMIDSEKRILRYRHTKRRCSDTDNDVDCCSVAVWSLESCHTDSSPATNDPEVPCDHDSEYESEAFLDPDSPEFQSTVDSLIEAVNHALKVDDDPNSAPDHTVSFTRTKPSHKVFASHPDFLDIVRRHRERPDKLFTGKKALGLKDPFSADLVIGRMLPYLGRTFDQEVVYHACEASVRITLDTLSRLGWLINLDKSSPVPARRISFLGMILDTSKGLVLLPRSRA</sequence>
<feature type="region of interest" description="Disordered" evidence="1">
    <location>
        <begin position="118"/>
        <end position="258"/>
    </location>
</feature>
<evidence type="ECO:0000313" key="3">
    <source>
        <dbReference type="Proteomes" id="UP001176940"/>
    </source>
</evidence>
<dbReference type="EMBL" id="CAUEEQ010039607">
    <property type="protein sequence ID" value="CAJ0955068.1"/>
    <property type="molecule type" value="Genomic_DNA"/>
</dbReference>
<reference evidence="2" key="1">
    <citation type="submission" date="2023-07" db="EMBL/GenBank/DDBJ databases">
        <authorList>
            <person name="Stuckert A."/>
        </authorList>
    </citation>
    <scope>NUCLEOTIDE SEQUENCE</scope>
</reference>
<feature type="compositionally biased region" description="Polar residues" evidence="1">
    <location>
        <begin position="295"/>
        <end position="313"/>
    </location>
</feature>
<feature type="region of interest" description="Disordered" evidence="1">
    <location>
        <begin position="355"/>
        <end position="418"/>
    </location>
</feature>
<feature type="compositionally biased region" description="Basic and acidic residues" evidence="1">
    <location>
        <begin position="209"/>
        <end position="234"/>
    </location>
</feature>
<feature type="compositionally biased region" description="Polar residues" evidence="1">
    <location>
        <begin position="360"/>
        <end position="374"/>
    </location>
</feature>
<comment type="caution">
    <text evidence="2">The sequence shown here is derived from an EMBL/GenBank/DDBJ whole genome shotgun (WGS) entry which is preliminary data.</text>
</comment>
<dbReference type="Proteomes" id="UP001176940">
    <property type="component" value="Unassembled WGS sequence"/>
</dbReference>
<feature type="region of interest" description="Disordered" evidence="1">
    <location>
        <begin position="33"/>
        <end position="52"/>
    </location>
</feature>
<feature type="compositionally biased region" description="Polar residues" evidence="1">
    <location>
        <begin position="144"/>
        <end position="154"/>
    </location>
</feature>
<keyword evidence="3" id="KW-1185">Reference proteome</keyword>
<organism evidence="2 3">
    <name type="scientific">Ranitomeya imitator</name>
    <name type="common">mimic poison frog</name>
    <dbReference type="NCBI Taxonomy" id="111125"/>
    <lineage>
        <taxon>Eukaryota</taxon>
        <taxon>Metazoa</taxon>
        <taxon>Chordata</taxon>
        <taxon>Craniata</taxon>
        <taxon>Vertebrata</taxon>
        <taxon>Euteleostomi</taxon>
        <taxon>Amphibia</taxon>
        <taxon>Batrachia</taxon>
        <taxon>Anura</taxon>
        <taxon>Neobatrachia</taxon>
        <taxon>Hyloidea</taxon>
        <taxon>Dendrobatidae</taxon>
        <taxon>Dendrobatinae</taxon>
        <taxon>Ranitomeya</taxon>
    </lineage>
</organism>
<proteinExistence type="predicted"/>
<evidence type="ECO:0000313" key="2">
    <source>
        <dbReference type="EMBL" id="CAJ0955068.1"/>
    </source>
</evidence>
<evidence type="ECO:0008006" key="4">
    <source>
        <dbReference type="Google" id="ProtNLM"/>
    </source>
</evidence>
<gene>
    <name evidence="2" type="ORF">RIMI_LOCUS14986560</name>
</gene>
<feature type="compositionally biased region" description="Low complexity" evidence="1">
    <location>
        <begin position="163"/>
        <end position="179"/>
    </location>
</feature>
<name>A0ABN9LZJ6_9NEOB</name>
<dbReference type="SUPFAM" id="SSF54928">
    <property type="entry name" value="RNA-binding domain, RBD"/>
    <property type="match status" value="1"/>
</dbReference>
<evidence type="ECO:0000256" key="1">
    <source>
        <dbReference type="SAM" id="MobiDB-lite"/>
    </source>
</evidence>
<feature type="region of interest" description="Disordered" evidence="1">
    <location>
        <begin position="280"/>
        <end position="323"/>
    </location>
</feature>